<keyword evidence="2" id="KW-1185">Reference proteome</keyword>
<reference evidence="1 2" key="1">
    <citation type="submission" date="2024-02" db="EMBL/GenBank/DDBJ databases">
        <title>Deinococcus aluminii NBRC 112889.</title>
        <authorList>
            <person name="Ichikawa N."/>
            <person name="Katano-Makiyama Y."/>
            <person name="Hidaka K."/>
        </authorList>
    </citation>
    <scope>NUCLEOTIDE SEQUENCE [LARGE SCALE GENOMIC DNA]</scope>
    <source>
        <strain evidence="1 2">NBRC 112889</strain>
    </source>
</reference>
<evidence type="ECO:0008006" key="3">
    <source>
        <dbReference type="Google" id="ProtNLM"/>
    </source>
</evidence>
<accession>A0ABP9XIM2</accession>
<evidence type="ECO:0000313" key="2">
    <source>
        <dbReference type="Proteomes" id="UP001404956"/>
    </source>
</evidence>
<dbReference type="Proteomes" id="UP001404956">
    <property type="component" value="Unassembled WGS sequence"/>
</dbReference>
<name>A0ABP9XIM2_9DEIO</name>
<sequence>MTTKTMSVLEAAELLSVHPNTIYRLIEQRRADRFPESLLKPFGDLSAEERLARFGVQPENFARFASRMERGSITRCGLHGT</sequence>
<evidence type="ECO:0000313" key="1">
    <source>
        <dbReference type="EMBL" id="GAA5535147.1"/>
    </source>
</evidence>
<protein>
    <recommendedName>
        <fullName evidence="3">Helix-turn-helix domain-containing protein</fullName>
    </recommendedName>
</protein>
<gene>
    <name evidence="1" type="ORF">Dalu01_03571</name>
</gene>
<proteinExistence type="predicted"/>
<dbReference type="RefSeq" id="WP_345457929.1">
    <property type="nucleotide sequence ID" value="NZ_BAABRV010000016.1"/>
</dbReference>
<dbReference type="EMBL" id="BAABRV010000016">
    <property type="protein sequence ID" value="GAA5535147.1"/>
    <property type="molecule type" value="Genomic_DNA"/>
</dbReference>
<organism evidence="1 2">
    <name type="scientific">Deinococcus aluminii</name>
    <dbReference type="NCBI Taxonomy" id="1656885"/>
    <lineage>
        <taxon>Bacteria</taxon>
        <taxon>Thermotogati</taxon>
        <taxon>Deinococcota</taxon>
        <taxon>Deinococci</taxon>
        <taxon>Deinococcales</taxon>
        <taxon>Deinococcaceae</taxon>
        <taxon>Deinococcus</taxon>
    </lineage>
</organism>
<comment type="caution">
    <text evidence="1">The sequence shown here is derived from an EMBL/GenBank/DDBJ whole genome shotgun (WGS) entry which is preliminary data.</text>
</comment>